<evidence type="ECO:0000256" key="1">
    <source>
        <dbReference type="SAM" id="MobiDB-lite"/>
    </source>
</evidence>
<evidence type="ECO:0000313" key="2">
    <source>
        <dbReference type="EMBL" id="JAE34467.1"/>
    </source>
</evidence>
<dbReference type="AlphaFoldDB" id="A0A0A9HCI1"/>
<organism evidence="2">
    <name type="scientific">Arundo donax</name>
    <name type="common">Giant reed</name>
    <name type="synonym">Donax arundinaceus</name>
    <dbReference type="NCBI Taxonomy" id="35708"/>
    <lineage>
        <taxon>Eukaryota</taxon>
        <taxon>Viridiplantae</taxon>
        <taxon>Streptophyta</taxon>
        <taxon>Embryophyta</taxon>
        <taxon>Tracheophyta</taxon>
        <taxon>Spermatophyta</taxon>
        <taxon>Magnoliopsida</taxon>
        <taxon>Liliopsida</taxon>
        <taxon>Poales</taxon>
        <taxon>Poaceae</taxon>
        <taxon>PACMAD clade</taxon>
        <taxon>Arundinoideae</taxon>
        <taxon>Arundineae</taxon>
        <taxon>Arundo</taxon>
    </lineage>
</organism>
<name>A0A0A9HCI1_ARUDO</name>
<proteinExistence type="predicted"/>
<sequence length="67" mass="7713">MASPELKPKTPSPETIWRSKIDRGCHHLVHQRNRKDHSQQQLGERRPDDPILQATPSKPACKEQKPP</sequence>
<reference evidence="2" key="1">
    <citation type="submission" date="2014-09" db="EMBL/GenBank/DDBJ databases">
        <authorList>
            <person name="Magalhaes I.L.F."/>
            <person name="Oliveira U."/>
            <person name="Santos F.R."/>
            <person name="Vidigal T.H.D.A."/>
            <person name="Brescovit A.D."/>
            <person name="Santos A.J."/>
        </authorList>
    </citation>
    <scope>NUCLEOTIDE SEQUENCE</scope>
    <source>
        <tissue evidence="2">Shoot tissue taken approximately 20 cm above the soil surface</tissue>
    </source>
</reference>
<reference evidence="2" key="2">
    <citation type="journal article" date="2015" name="Data Brief">
        <title>Shoot transcriptome of the giant reed, Arundo donax.</title>
        <authorList>
            <person name="Barrero R.A."/>
            <person name="Guerrero F.D."/>
            <person name="Moolhuijzen P."/>
            <person name="Goolsby J.A."/>
            <person name="Tidwell J."/>
            <person name="Bellgard S.E."/>
            <person name="Bellgard M.I."/>
        </authorList>
    </citation>
    <scope>NUCLEOTIDE SEQUENCE</scope>
    <source>
        <tissue evidence="2">Shoot tissue taken approximately 20 cm above the soil surface</tissue>
    </source>
</reference>
<protein>
    <submittedName>
        <fullName evidence="2">Uncharacterized protein</fullName>
    </submittedName>
</protein>
<feature type="region of interest" description="Disordered" evidence="1">
    <location>
        <begin position="28"/>
        <end position="67"/>
    </location>
</feature>
<dbReference type="EMBL" id="GBRH01163429">
    <property type="protein sequence ID" value="JAE34467.1"/>
    <property type="molecule type" value="Transcribed_RNA"/>
</dbReference>
<feature type="region of interest" description="Disordered" evidence="1">
    <location>
        <begin position="1"/>
        <end position="20"/>
    </location>
</feature>
<accession>A0A0A9HCI1</accession>